<evidence type="ECO:0000256" key="6">
    <source>
        <dbReference type="RuleBase" id="RU363132"/>
    </source>
</evidence>
<reference evidence="9" key="1">
    <citation type="submission" date="2021-07" db="EMBL/GenBank/DDBJ databases">
        <authorList>
            <person name="Durling M."/>
        </authorList>
    </citation>
    <scope>NUCLEOTIDE SEQUENCE</scope>
</reference>
<evidence type="ECO:0000256" key="7">
    <source>
        <dbReference type="SAM" id="MobiDB-lite"/>
    </source>
</evidence>
<evidence type="ECO:0000256" key="5">
    <source>
        <dbReference type="ARBA" id="ARBA00023136"/>
    </source>
</evidence>
<gene>
    <name evidence="9" type="ORF">HYFRA_00000959</name>
</gene>
<comment type="caution">
    <text evidence="9">The sequence shown here is derived from an EMBL/GenBank/DDBJ whole genome shotgun (WGS) entry which is preliminary data.</text>
</comment>
<dbReference type="PROSITE" id="PS50845">
    <property type="entry name" value="RETICULON"/>
    <property type="match status" value="1"/>
</dbReference>
<organism evidence="9 10">
    <name type="scientific">Hymenoscyphus fraxineus</name>
    <dbReference type="NCBI Taxonomy" id="746836"/>
    <lineage>
        <taxon>Eukaryota</taxon>
        <taxon>Fungi</taxon>
        <taxon>Dikarya</taxon>
        <taxon>Ascomycota</taxon>
        <taxon>Pezizomycotina</taxon>
        <taxon>Leotiomycetes</taxon>
        <taxon>Helotiales</taxon>
        <taxon>Helotiaceae</taxon>
        <taxon>Hymenoscyphus</taxon>
    </lineage>
</organism>
<evidence type="ECO:0000313" key="9">
    <source>
        <dbReference type="EMBL" id="CAG8952219.1"/>
    </source>
</evidence>
<accession>A0A9N9PGU4</accession>
<dbReference type="EMBL" id="CAJVRL010000045">
    <property type="protein sequence ID" value="CAG8952219.1"/>
    <property type="molecule type" value="Genomic_DNA"/>
</dbReference>
<feature type="domain" description="Reticulon" evidence="8">
    <location>
        <begin position="95"/>
        <end position="292"/>
    </location>
</feature>
<dbReference type="GO" id="GO:0005789">
    <property type="term" value="C:endoplasmic reticulum membrane"/>
    <property type="evidence" value="ECO:0007669"/>
    <property type="project" value="UniProtKB-SubCell"/>
</dbReference>
<feature type="transmembrane region" description="Helical" evidence="6">
    <location>
        <begin position="222"/>
        <end position="240"/>
    </location>
</feature>
<dbReference type="OrthoDB" id="567788at2759"/>
<feature type="transmembrane region" description="Helical" evidence="6">
    <location>
        <begin position="194"/>
        <end position="216"/>
    </location>
</feature>
<sequence length="360" mass="39007">MSDFTSNDPAEKSSSNGYPNLEAAKNSVINNASAAASAVANHPVTQSVTNGPVAGTVKDQHAKTQAEFSNLAASRTTPATTAATGQQLTHYHSFFTSLLSWDNPRASGIAYSSIVLFIFAARYLDILRYTFKVTYMTLAVTLLAEVAGKSILSHGLTSQFRPKQYYTISKSTLDSVTSDVHELINFFVIESQRIVFVENVAVSLAAFFGSFISYFLIKFVPIWGLTLLATTIAFAGPLIYKTNKEVIDHYLAQAADIINQQTKQVREIASHHAARATETTKQYVGDYSHKAQELIGNARGRSNSPVASTKPAKTEPVAKPSVPSYKDEDFPAAPKVEFNAPPSVEESIASLKTEEPLIAA</sequence>
<keyword evidence="2 6" id="KW-0812">Transmembrane</keyword>
<dbReference type="Pfam" id="PF02453">
    <property type="entry name" value="Reticulon"/>
    <property type="match status" value="1"/>
</dbReference>
<keyword evidence="10" id="KW-1185">Reference proteome</keyword>
<keyword evidence="3 6" id="KW-0256">Endoplasmic reticulum</keyword>
<comment type="subcellular location">
    <subcellularLocation>
        <location evidence="1 6">Endoplasmic reticulum membrane</location>
        <topology evidence="1 6">Multi-pass membrane protein</topology>
    </subcellularLocation>
</comment>
<protein>
    <recommendedName>
        <fullName evidence="6">Reticulon-like protein</fullName>
    </recommendedName>
</protein>
<evidence type="ECO:0000313" key="10">
    <source>
        <dbReference type="Proteomes" id="UP000696280"/>
    </source>
</evidence>
<evidence type="ECO:0000256" key="1">
    <source>
        <dbReference type="ARBA" id="ARBA00004477"/>
    </source>
</evidence>
<feature type="region of interest" description="Disordered" evidence="7">
    <location>
        <begin position="298"/>
        <end position="360"/>
    </location>
</feature>
<dbReference type="Proteomes" id="UP000696280">
    <property type="component" value="Unassembled WGS sequence"/>
</dbReference>
<keyword evidence="5 6" id="KW-0472">Membrane</keyword>
<evidence type="ECO:0000256" key="4">
    <source>
        <dbReference type="ARBA" id="ARBA00022989"/>
    </source>
</evidence>
<keyword evidence="4 6" id="KW-1133">Transmembrane helix</keyword>
<name>A0A9N9PGU4_9HELO</name>
<feature type="transmembrane region" description="Helical" evidence="6">
    <location>
        <begin position="106"/>
        <end position="124"/>
    </location>
</feature>
<dbReference type="AlphaFoldDB" id="A0A9N9PGU4"/>
<evidence type="ECO:0000256" key="3">
    <source>
        <dbReference type="ARBA" id="ARBA00022824"/>
    </source>
</evidence>
<proteinExistence type="predicted"/>
<dbReference type="InterPro" id="IPR003388">
    <property type="entry name" value="Reticulon"/>
</dbReference>
<evidence type="ECO:0000259" key="8">
    <source>
        <dbReference type="PROSITE" id="PS50845"/>
    </source>
</evidence>
<evidence type="ECO:0000256" key="2">
    <source>
        <dbReference type="ARBA" id="ARBA00022692"/>
    </source>
</evidence>